<evidence type="ECO:0000256" key="4">
    <source>
        <dbReference type="ARBA" id="ARBA00022980"/>
    </source>
</evidence>
<dbReference type="GO" id="GO:0006412">
    <property type="term" value="P:translation"/>
    <property type="evidence" value="ECO:0007669"/>
    <property type="project" value="InterPro"/>
</dbReference>
<evidence type="ECO:0000256" key="3">
    <source>
        <dbReference type="ARBA" id="ARBA00022884"/>
    </source>
</evidence>
<comment type="function">
    <text evidence="7 9">Binds directly to 23S ribosomal RNA and is necessary for the in vitro assembly process of the 50S ribosomal subunit. It is not involved in the protein synthesizing functions of that subunit.</text>
</comment>
<dbReference type="GO" id="GO:0009507">
    <property type="term" value="C:chloroplast"/>
    <property type="evidence" value="ECO:0007669"/>
    <property type="project" value="UniProtKB-SubCell"/>
</dbReference>
<sequence length="122" mass="14334">MTRVKRGNVAKKRRKKILKSAKGFRGTHSKLFRTSKQQVLKALKYSYIGRKNKKRLFRKLWICRINAASRINNLNYSQFINLLKKSAISLNRKMLSQIAILDPICFQDIITRILKVKELNNT</sequence>
<dbReference type="InterPro" id="IPR049946">
    <property type="entry name" value="RIBOSOMAL_L20_CS"/>
</dbReference>
<keyword evidence="5 7" id="KW-0687">Ribonucleoprotein</keyword>
<gene>
    <name evidence="7 10" type="primary">rpl20</name>
</gene>
<evidence type="ECO:0000256" key="2">
    <source>
        <dbReference type="ARBA" id="ARBA00022730"/>
    </source>
</evidence>
<dbReference type="GO" id="GO:0005840">
    <property type="term" value="C:ribosome"/>
    <property type="evidence" value="ECO:0007669"/>
    <property type="project" value="UniProtKB-KW"/>
</dbReference>
<dbReference type="GO" id="GO:0019843">
    <property type="term" value="F:rRNA binding"/>
    <property type="evidence" value="ECO:0007669"/>
    <property type="project" value="UniProtKB-UniRule"/>
</dbReference>
<dbReference type="Gene3D" id="6.10.160.10">
    <property type="match status" value="1"/>
</dbReference>
<dbReference type="CDD" id="cd07026">
    <property type="entry name" value="Ribosomal_L20"/>
    <property type="match status" value="1"/>
</dbReference>
<dbReference type="NCBIfam" id="TIGR01032">
    <property type="entry name" value="rplT_bact"/>
    <property type="match status" value="1"/>
</dbReference>
<evidence type="ECO:0000256" key="5">
    <source>
        <dbReference type="ARBA" id="ARBA00023274"/>
    </source>
</evidence>
<evidence type="ECO:0000256" key="6">
    <source>
        <dbReference type="ARBA" id="ARBA00035295"/>
    </source>
</evidence>
<keyword evidence="3 7" id="KW-0694">RNA-binding</keyword>
<evidence type="ECO:0000256" key="9">
    <source>
        <dbReference type="RuleBase" id="RU004311"/>
    </source>
</evidence>
<dbReference type="Pfam" id="PF00453">
    <property type="entry name" value="Ribosomal_L20"/>
    <property type="match status" value="1"/>
</dbReference>
<keyword evidence="10" id="KW-0934">Plastid</keyword>
<dbReference type="EMBL" id="MN905507">
    <property type="protein sequence ID" value="UEQ12087.1"/>
    <property type="molecule type" value="Genomic_DNA"/>
</dbReference>
<dbReference type="GO" id="GO:0003735">
    <property type="term" value="F:structural constituent of ribosome"/>
    <property type="evidence" value="ECO:0007669"/>
    <property type="project" value="InterPro"/>
</dbReference>
<accession>A0A8K1YUP2</accession>
<dbReference type="InterPro" id="IPR005813">
    <property type="entry name" value="Ribosomal_bL20"/>
</dbReference>
<keyword evidence="2 7" id="KW-0699">rRNA-binding</keyword>
<dbReference type="PROSITE" id="PS00937">
    <property type="entry name" value="RIBOSOMAL_L20"/>
    <property type="match status" value="1"/>
</dbReference>
<evidence type="ECO:0000256" key="7">
    <source>
        <dbReference type="HAMAP-Rule" id="MF_00382"/>
    </source>
</evidence>
<dbReference type="GO" id="GO:1990904">
    <property type="term" value="C:ribonucleoprotein complex"/>
    <property type="evidence" value="ECO:0007669"/>
    <property type="project" value="UniProtKB-KW"/>
</dbReference>
<geneLocation type="chloroplast" evidence="10"/>
<comment type="subcellular location">
    <subcellularLocation>
        <location evidence="7">Plastid</location>
        <location evidence="7">Chloroplast</location>
    </subcellularLocation>
</comment>
<organism evidence="10">
    <name type="scientific">Batrachospermum sp</name>
    <dbReference type="NCBI Taxonomy" id="31373"/>
    <lineage>
        <taxon>Eukaryota</taxon>
        <taxon>Rhodophyta</taxon>
        <taxon>Florideophyceae</taxon>
        <taxon>Nemaliophycidae</taxon>
        <taxon>Batrachospermales</taxon>
        <taxon>Batrachospermaceae</taxon>
        <taxon>Batrachospermum</taxon>
    </lineage>
</organism>
<comment type="similarity">
    <text evidence="1 7 8">Belongs to the bacterial ribosomal protein bL20 family.</text>
</comment>
<dbReference type="SUPFAM" id="SSF74731">
    <property type="entry name" value="Ribosomal protein L20"/>
    <property type="match status" value="1"/>
</dbReference>
<name>A0A8K1YUP2_9FLOR</name>
<proteinExistence type="inferred from homology"/>
<evidence type="ECO:0000256" key="1">
    <source>
        <dbReference type="ARBA" id="ARBA00007698"/>
    </source>
</evidence>
<evidence type="ECO:0000313" key="10">
    <source>
        <dbReference type="EMBL" id="UEQ12087.1"/>
    </source>
</evidence>
<reference evidence="10" key="1">
    <citation type="submission" date="2020-01" db="EMBL/GenBank/DDBJ databases">
        <title>The chloroplast and mitochondrion of a new freshwater red algal species from China.</title>
        <authorList>
            <person name="Fang K."/>
            <person name="Xie S."/>
        </authorList>
    </citation>
    <scope>NUCLEOTIDE SEQUENCE</scope>
    <source>
        <strain evidence="10">SAS-FKP1901</strain>
    </source>
</reference>
<dbReference type="InterPro" id="IPR035566">
    <property type="entry name" value="Ribosomal_protein_bL20_C"/>
</dbReference>
<dbReference type="GO" id="GO:0000027">
    <property type="term" value="P:ribosomal large subunit assembly"/>
    <property type="evidence" value="ECO:0007669"/>
    <property type="project" value="UniProtKB-UniRule"/>
</dbReference>
<dbReference type="HAMAP" id="MF_00382">
    <property type="entry name" value="Ribosomal_bL20"/>
    <property type="match status" value="1"/>
</dbReference>
<dbReference type="Gene3D" id="1.10.1900.20">
    <property type="entry name" value="Ribosomal protein L20"/>
    <property type="match status" value="1"/>
</dbReference>
<keyword evidence="10" id="KW-0150">Chloroplast</keyword>
<dbReference type="FunFam" id="1.10.1900.20:FF:000001">
    <property type="entry name" value="50S ribosomal protein L20"/>
    <property type="match status" value="1"/>
</dbReference>
<dbReference type="AlphaFoldDB" id="A0A8K1YUP2"/>
<protein>
    <recommendedName>
        <fullName evidence="6 7">Large ribosomal subunit protein bL20c</fullName>
    </recommendedName>
</protein>
<dbReference type="PRINTS" id="PR00062">
    <property type="entry name" value="RIBOSOMALL20"/>
</dbReference>
<dbReference type="PANTHER" id="PTHR10986">
    <property type="entry name" value="39S RIBOSOMAL PROTEIN L20"/>
    <property type="match status" value="1"/>
</dbReference>
<keyword evidence="4 7" id="KW-0689">Ribosomal protein</keyword>
<evidence type="ECO:0000256" key="8">
    <source>
        <dbReference type="RuleBase" id="RU000561"/>
    </source>
</evidence>